<proteinExistence type="predicted"/>
<dbReference type="KEGG" id="eus:EUTSA_v10009460mg"/>
<evidence type="ECO:0000313" key="3">
    <source>
        <dbReference type="Proteomes" id="UP000030689"/>
    </source>
</evidence>
<gene>
    <name evidence="2" type="ORF">EUTSA_v10009460mg</name>
</gene>
<dbReference type="Proteomes" id="UP000030689">
    <property type="component" value="Unassembled WGS sequence"/>
</dbReference>
<accession>V4MS92</accession>
<keyword evidence="3" id="KW-1185">Reference proteome</keyword>
<protein>
    <recommendedName>
        <fullName evidence="1">Retrotransposon Copia-like N-terminal domain-containing protein</fullName>
    </recommendedName>
</protein>
<sequence>MAESKNLSPEFNPHSPYYIDPFFESNFDLQAVILSKAEDNYVPWKLRLHAFLRVSKKIGFIDGTLEKPDRSSPLYKPWKQCDSRVKYWLMISMSEELQNRVMMAKTAHKMWGDIRWIFIPNLDLKIYQVRRKILSMRQGCDSVDAYFGKVTDAWMELSEYEPVPKCACGCCKCEIKKQVEEAREKEMRYAFLMGLNKSLSFMTTVIMLMNPLPSLNDAYLLVKQAESDMNSR</sequence>
<dbReference type="Pfam" id="PF14244">
    <property type="entry name" value="Retrotran_gag_3"/>
    <property type="match status" value="1"/>
</dbReference>
<evidence type="ECO:0000259" key="1">
    <source>
        <dbReference type="Pfam" id="PF14244"/>
    </source>
</evidence>
<dbReference type="OMA" id="RYAFLMG"/>
<dbReference type="InterPro" id="IPR029472">
    <property type="entry name" value="Copia-like_N"/>
</dbReference>
<dbReference type="PANTHER" id="PTHR37610:SF100">
    <property type="entry name" value="COPIA-LIKE POLYPROTEIN_RETROTRANSPOSON"/>
    <property type="match status" value="1"/>
</dbReference>
<dbReference type="eggNOG" id="KOG0017">
    <property type="taxonomic scope" value="Eukaryota"/>
</dbReference>
<dbReference type="AlphaFoldDB" id="V4MS92"/>
<feature type="domain" description="Retrotransposon Copia-like N-terminal" evidence="1">
    <location>
        <begin position="35"/>
        <end position="69"/>
    </location>
</feature>
<name>V4MS92_EUTSA</name>
<dbReference type="EMBL" id="KI517683">
    <property type="protein sequence ID" value="ESQ34671.1"/>
    <property type="molecule type" value="Genomic_DNA"/>
</dbReference>
<dbReference type="PANTHER" id="PTHR37610">
    <property type="entry name" value="CCHC-TYPE DOMAIN-CONTAINING PROTEIN"/>
    <property type="match status" value="1"/>
</dbReference>
<organism evidence="2 3">
    <name type="scientific">Eutrema salsugineum</name>
    <name type="common">Saltwater cress</name>
    <name type="synonym">Sisymbrium salsugineum</name>
    <dbReference type="NCBI Taxonomy" id="72664"/>
    <lineage>
        <taxon>Eukaryota</taxon>
        <taxon>Viridiplantae</taxon>
        <taxon>Streptophyta</taxon>
        <taxon>Embryophyta</taxon>
        <taxon>Tracheophyta</taxon>
        <taxon>Spermatophyta</taxon>
        <taxon>Magnoliopsida</taxon>
        <taxon>eudicotyledons</taxon>
        <taxon>Gunneridae</taxon>
        <taxon>Pentapetalae</taxon>
        <taxon>rosids</taxon>
        <taxon>malvids</taxon>
        <taxon>Brassicales</taxon>
        <taxon>Brassicaceae</taxon>
        <taxon>Eutremeae</taxon>
        <taxon>Eutrema</taxon>
    </lineage>
</organism>
<reference evidence="2 3" key="1">
    <citation type="journal article" date="2013" name="Front. Plant Sci.">
        <title>The Reference Genome of the Halophytic Plant Eutrema salsugineum.</title>
        <authorList>
            <person name="Yang R."/>
            <person name="Jarvis D.E."/>
            <person name="Chen H."/>
            <person name="Beilstein M.A."/>
            <person name="Grimwood J."/>
            <person name="Jenkins J."/>
            <person name="Shu S."/>
            <person name="Prochnik S."/>
            <person name="Xin M."/>
            <person name="Ma C."/>
            <person name="Schmutz J."/>
            <person name="Wing R.A."/>
            <person name="Mitchell-Olds T."/>
            <person name="Schumaker K.S."/>
            <person name="Wang X."/>
        </authorList>
    </citation>
    <scope>NUCLEOTIDE SEQUENCE [LARGE SCALE GENOMIC DNA]</scope>
</reference>
<dbReference type="Gramene" id="ESQ34671">
    <property type="protein sequence ID" value="ESQ34671"/>
    <property type="gene ID" value="EUTSA_v10009460mg"/>
</dbReference>
<evidence type="ECO:0000313" key="2">
    <source>
        <dbReference type="EMBL" id="ESQ34671.1"/>
    </source>
</evidence>